<feature type="non-terminal residue" evidence="3">
    <location>
        <position position="238"/>
    </location>
</feature>
<comment type="caution">
    <text evidence="3">The sequence shown here is derived from an EMBL/GenBank/DDBJ whole genome shotgun (WGS) entry which is preliminary data.</text>
</comment>
<dbReference type="Pfam" id="PF04203">
    <property type="entry name" value="Sortase"/>
    <property type="match status" value="1"/>
</dbReference>
<dbReference type="AlphaFoldDB" id="K1S4M4"/>
<keyword evidence="2" id="KW-0812">Transmembrane</keyword>
<sequence>MGEKMRKKISVLLIILGITLIVLTVFQYYKVNNVYTKLRSNVVNEETMKKSNDKREKVIDWNKLKAINENIVAWLYIPGTGVDYPVIKATDNIFYLNHDIYGKSSIYGSIYLDQRYYKMKDINEADNIIIYGHNMGHWNTSMFGKLMKYKEKDYCLKHKEVYLYTPTENSTYKVVNVVRTTVSNKWYQFTTLSGSELSLDELKNCLNVDALYQCKQLKKSSNKYITLSTCDYDGNYRI</sequence>
<gene>
    <name evidence="3" type="ORF">OBE_11502</name>
</gene>
<dbReference type="SUPFAM" id="SSF63817">
    <property type="entry name" value="Sortase"/>
    <property type="match status" value="1"/>
</dbReference>
<dbReference type="CDD" id="cd05826">
    <property type="entry name" value="Sortase_B"/>
    <property type="match status" value="1"/>
</dbReference>
<name>K1S4M4_9ZZZZ</name>
<dbReference type="EMBL" id="AJWZ01007921">
    <property type="protein sequence ID" value="EKC55572.1"/>
    <property type="molecule type" value="Genomic_DNA"/>
</dbReference>
<dbReference type="GO" id="GO:0016787">
    <property type="term" value="F:hydrolase activity"/>
    <property type="evidence" value="ECO:0007669"/>
    <property type="project" value="UniProtKB-KW"/>
</dbReference>
<dbReference type="InterPro" id="IPR005754">
    <property type="entry name" value="Sortase"/>
</dbReference>
<evidence type="ECO:0000313" key="3">
    <source>
        <dbReference type="EMBL" id="EKC55572.1"/>
    </source>
</evidence>
<keyword evidence="2" id="KW-1133">Transmembrane helix</keyword>
<keyword evidence="1" id="KW-0378">Hydrolase</keyword>
<dbReference type="InterPro" id="IPR009835">
    <property type="entry name" value="SrtB"/>
</dbReference>
<protein>
    <submittedName>
        <fullName evidence="3">Peptidase C60, sortase A and B</fullName>
    </submittedName>
</protein>
<reference evidence="3" key="1">
    <citation type="journal article" date="2013" name="Environ. Microbiol.">
        <title>Microbiota from the distal guts of lean and obese adolescents exhibit partial functional redundancy besides clear differences in community structure.</title>
        <authorList>
            <person name="Ferrer M."/>
            <person name="Ruiz A."/>
            <person name="Lanza F."/>
            <person name="Haange S.B."/>
            <person name="Oberbach A."/>
            <person name="Till H."/>
            <person name="Bargiela R."/>
            <person name="Campoy C."/>
            <person name="Segura M.T."/>
            <person name="Richter M."/>
            <person name="von Bergen M."/>
            <person name="Seifert J."/>
            <person name="Suarez A."/>
        </authorList>
    </citation>
    <scope>NUCLEOTIDE SEQUENCE</scope>
</reference>
<evidence type="ECO:0000256" key="1">
    <source>
        <dbReference type="ARBA" id="ARBA00022801"/>
    </source>
</evidence>
<organism evidence="3">
    <name type="scientific">human gut metagenome</name>
    <dbReference type="NCBI Taxonomy" id="408170"/>
    <lineage>
        <taxon>unclassified sequences</taxon>
        <taxon>metagenomes</taxon>
        <taxon>organismal metagenomes</taxon>
    </lineage>
</organism>
<keyword evidence="2" id="KW-0472">Membrane</keyword>
<evidence type="ECO:0000256" key="2">
    <source>
        <dbReference type="SAM" id="Phobius"/>
    </source>
</evidence>
<proteinExistence type="predicted"/>
<dbReference type="InterPro" id="IPR023365">
    <property type="entry name" value="Sortase_dom-sf"/>
</dbReference>
<accession>K1S4M4</accession>
<feature type="transmembrane region" description="Helical" evidence="2">
    <location>
        <begin position="9"/>
        <end position="29"/>
    </location>
</feature>
<dbReference type="Gene3D" id="2.40.260.10">
    <property type="entry name" value="Sortase"/>
    <property type="match status" value="1"/>
</dbReference>